<protein>
    <submittedName>
        <fullName evidence="2">Uncharacterized protein</fullName>
    </submittedName>
</protein>
<keyword evidence="3" id="KW-1185">Reference proteome</keyword>
<gene>
    <name evidence="2" type="ORF">GCM10010260_24740</name>
</gene>
<evidence type="ECO:0000313" key="2">
    <source>
        <dbReference type="EMBL" id="GGU89581.1"/>
    </source>
</evidence>
<keyword evidence="1" id="KW-1133">Transmembrane helix</keyword>
<sequence>MRSTTATTVLRVLKVIYGTLVAAGRMYVWIPLTDLYPDPSDPPPHHPERLRPDLPLTAYERALERELTTEGRLS</sequence>
<dbReference type="RefSeq" id="WP_191873376.1">
    <property type="nucleotide sequence ID" value="NZ_BMTD01000004.1"/>
</dbReference>
<accession>A0A918IBC1</accession>
<dbReference type="Pfam" id="PF19534">
    <property type="entry name" value="DUF6059"/>
    <property type="match status" value="1"/>
</dbReference>
<keyword evidence="1" id="KW-0472">Membrane</keyword>
<proteinExistence type="predicted"/>
<reference evidence="2" key="2">
    <citation type="submission" date="2020-09" db="EMBL/GenBank/DDBJ databases">
        <authorList>
            <person name="Sun Q."/>
            <person name="Ohkuma M."/>
        </authorList>
    </citation>
    <scope>NUCLEOTIDE SEQUENCE</scope>
    <source>
        <strain evidence="2">JCM 4369</strain>
    </source>
</reference>
<dbReference type="EMBL" id="BMTD01000004">
    <property type="protein sequence ID" value="GGU89581.1"/>
    <property type="molecule type" value="Genomic_DNA"/>
</dbReference>
<dbReference type="Proteomes" id="UP000618795">
    <property type="component" value="Unassembled WGS sequence"/>
</dbReference>
<dbReference type="AlphaFoldDB" id="A0A918IBC1"/>
<keyword evidence="1" id="KW-0812">Transmembrane</keyword>
<comment type="caution">
    <text evidence="2">The sequence shown here is derived from an EMBL/GenBank/DDBJ whole genome shotgun (WGS) entry which is preliminary data.</text>
</comment>
<evidence type="ECO:0000313" key="3">
    <source>
        <dbReference type="Proteomes" id="UP000618795"/>
    </source>
</evidence>
<organism evidence="2 3">
    <name type="scientific">Streptomyces filipinensis</name>
    <dbReference type="NCBI Taxonomy" id="66887"/>
    <lineage>
        <taxon>Bacteria</taxon>
        <taxon>Bacillati</taxon>
        <taxon>Actinomycetota</taxon>
        <taxon>Actinomycetes</taxon>
        <taxon>Kitasatosporales</taxon>
        <taxon>Streptomycetaceae</taxon>
        <taxon>Streptomyces</taxon>
    </lineage>
</organism>
<name>A0A918IBC1_9ACTN</name>
<dbReference type="InterPro" id="IPR045701">
    <property type="entry name" value="DUF6059"/>
</dbReference>
<feature type="transmembrane region" description="Helical" evidence="1">
    <location>
        <begin position="12"/>
        <end position="30"/>
    </location>
</feature>
<evidence type="ECO:0000256" key="1">
    <source>
        <dbReference type="SAM" id="Phobius"/>
    </source>
</evidence>
<reference evidence="2" key="1">
    <citation type="journal article" date="2014" name="Int. J. Syst. Evol. Microbiol.">
        <title>Complete genome sequence of Corynebacterium casei LMG S-19264T (=DSM 44701T), isolated from a smear-ripened cheese.</title>
        <authorList>
            <consortium name="US DOE Joint Genome Institute (JGI-PGF)"/>
            <person name="Walter F."/>
            <person name="Albersmeier A."/>
            <person name="Kalinowski J."/>
            <person name="Ruckert C."/>
        </authorList>
    </citation>
    <scope>NUCLEOTIDE SEQUENCE</scope>
    <source>
        <strain evidence="2">JCM 4369</strain>
    </source>
</reference>